<organism evidence="2 3">
    <name type="scientific">Lysinibacillus parviboronicapiens</name>
    <dbReference type="NCBI Taxonomy" id="436516"/>
    <lineage>
        <taxon>Bacteria</taxon>
        <taxon>Bacillati</taxon>
        <taxon>Bacillota</taxon>
        <taxon>Bacilli</taxon>
        <taxon>Bacillales</taxon>
        <taxon>Bacillaceae</taxon>
        <taxon>Lysinibacillus</taxon>
    </lineage>
</organism>
<dbReference type="InterPro" id="IPR000182">
    <property type="entry name" value="GNAT_dom"/>
</dbReference>
<dbReference type="SUPFAM" id="SSF55729">
    <property type="entry name" value="Acyl-CoA N-acyltransferases (Nat)"/>
    <property type="match status" value="1"/>
</dbReference>
<dbReference type="InterPro" id="IPR004176">
    <property type="entry name" value="Clp_R_N"/>
</dbReference>
<dbReference type="InterPro" id="IPR016181">
    <property type="entry name" value="Acyl_CoA_acyltransferase"/>
</dbReference>
<gene>
    <name evidence="2" type="ORF">ABIA69_001173</name>
</gene>
<protein>
    <submittedName>
        <fullName evidence="2">GNAT superfamily N-acetyltransferase</fullName>
    </submittedName>
</protein>
<dbReference type="Pfam" id="PF02861">
    <property type="entry name" value="Clp_N"/>
    <property type="match status" value="1"/>
</dbReference>
<dbReference type="Proteomes" id="UP001549363">
    <property type="component" value="Unassembled WGS sequence"/>
</dbReference>
<dbReference type="CDD" id="cd04301">
    <property type="entry name" value="NAT_SF"/>
    <property type="match status" value="1"/>
</dbReference>
<dbReference type="InterPro" id="IPR036628">
    <property type="entry name" value="Clp_N_dom_sf"/>
</dbReference>
<dbReference type="SUPFAM" id="SSF81923">
    <property type="entry name" value="Double Clp-N motif"/>
    <property type="match status" value="1"/>
</dbReference>
<dbReference type="Pfam" id="PF00583">
    <property type="entry name" value="Acetyltransf_1"/>
    <property type="match status" value="1"/>
</dbReference>
<keyword evidence="3" id="KW-1185">Reference proteome</keyword>
<dbReference type="RefSeq" id="WP_354471211.1">
    <property type="nucleotide sequence ID" value="NZ_JBEPSB010000003.1"/>
</dbReference>
<accession>A0ABV2PGJ3</accession>
<evidence type="ECO:0000259" key="1">
    <source>
        <dbReference type="PROSITE" id="PS51186"/>
    </source>
</evidence>
<dbReference type="EMBL" id="JBEPSB010000003">
    <property type="protein sequence ID" value="MET4560030.1"/>
    <property type="molecule type" value="Genomic_DNA"/>
</dbReference>
<reference evidence="2 3" key="1">
    <citation type="submission" date="2024-06" db="EMBL/GenBank/DDBJ databases">
        <title>Sorghum-associated microbial communities from plants grown in Nebraska, USA.</title>
        <authorList>
            <person name="Schachtman D."/>
        </authorList>
    </citation>
    <scope>NUCLEOTIDE SEQUENCE [LARGE SCALE GENOMIC DNA]</scope>
    <source>
        <strain evidence="2 3">736</strain>
    </source>
</reference>
<evidence type="ECO:0000313" key="3">
    <source>
        <dbReference type="Proteomes" id="UP001549363"/>
    </source>
</evidence>
<sequence length="288" mass="32636">MKLQQSIVKVTNRMISIMSNAENEAELSTYKVLQPVHFLIACLAEKGGALGEISWKSTLEVASLRVLAEELCTDLNQHTATSEFFSVPVTEDVLTVLEVAFQYMKKYKQVYMNEGHLLKALLTTHMLDHYVSDEDKKILLSLGTASRDMIAYLDQYQFPQVHSNFIRKVNAHDANDLLHFVEHQFSKQWSETIRSAFLLDEPSIYIAFDSKDEIVGFAAFDVYKNRKGYFGPMGVSHSNRVKGIGYSLLHHCLKDMQEIGYEYAIIGGAGPLEFYERACKAVVIPTAY</sequence>
<proteinExistence type="predicted"/>
<dbReference type="Gene3D" id="3.40.630.30">
    <property type="match status" value="1"/>
</dbReference>
<comment type="caution">
    <text evidence="2">The sequence shown here is derived from an EMBL/GenBank/DDBJ whole genome shotgun (WGS) entry which is preliminary data.</text>
</comment>
<name>A0ABV2PGJ3_9BACI</name>
<dbReference type="Gene3D" id="1.10.1780.10">
    <property type="entry name" value="Clp, N-terminal domain"/>
    <property type="match status" value="1"/>
</dbReference>
<feature type="domain" description="N-acetyltransferase" evidence="1">
    <location>
        <begin position="164"/>
        <end position="288"/>
    </location>
</feature>
<evidence type="ECO:0000313" key="2">
    <source>
        <dbReference type="EMBL" id="MET4560030.1"/>
    </source>
</evidence>
<dbReference type="PROSITE" id="PS51186">
    <property type="entry name" value="GNAT"/>
    <property type="match status" value="1"/>
</dbReference>